<comment type="caution">
    <text evidence="2">The sequence shown here is derived from an EMBL/GenBank/DDBJ whole genome shotgun (WGS) entry which is preliminary data.</text>
</comment>
<protein>
    <submittedName>
        <fullName evidence="2">Uncharacterized protein</fullName>
    </submittedName>
</protein>
<evidence type="ECO:0000256" key="1">
    <source>
        <dbReference type="SAM" id="MobiDB-lite"/>
    </source>
</evidence>
<feature type="region of interest" description="Disordered" evidence="1">
    <location>
        <begin position="85"/>
        <end position="108"/>
    </location>
</feature>
<name>A0A218WUY2_PUNGR</name>
<proteinExistence type="predicted"/>
<dbReference type="EMBL" id="MTKT01003216">
    <property type="protein sequence ID" value="OWM76328.1"/>
    <property type="molecule type" value="Genomic_DNA"/>
</dbReference>
<sequence length="108" mass="11690">MPARQTPVRGHACAPDAPERTLARSSVPPVCPACSPARPRASVHTRTCILCTRASFQAFYRVTRLSNTSPTLSSYPEASMREVIPNETGKPRGTPFGPLDLLAISKEK</sequence>
<dbReference type="Proteomes" id="UP000197138">
    <property type="component" value="Unassembled WGS sequence"/>
</dbReference>
<reference evidence="3" key="1">
    <citation type="journal article" date="2017" name="Plant J.">
        <title>The pomegranate (Punica granatum L.) genome and the genomics of punicalagin biosynthesis.</title>
        <authorList>
            <person name="Qin G."/>
            <person name="Xu C."/>
            <person name="Ming R."/>
            <person name="Tang H."/>
            <person name="Guyot R."/>
            <person name="Kramer E.M."/>
            <person name="Hu Y."/>
            <person name="Yi X."/>
            <person name="Qi Y."/>
            <person name="Xu X."/>
            <person name="Gao Z."/>
            <person name="Pan H."/>
            <person name="Jian J."/>
            <person name="Tian Y."/>
            <person name="Yue Z."/>
            <person name="Xu Y."/>
        </authorList>
    </citation>
    <scope>NUCLEOTIDE SEQUENCE [LARGE SCALE GENOMIC DNA]</scope>
    <source>
        <strain evidence="3">cv. Dabenzi</strain>
    </source>
</reference>
<dbReference type="AlphaFoldDB" id="A0A218WUY2"/>
<gene>
    <name evidence="2" type="ORF">CDL15_Pgr017511</name>
</gene>
<feature type="region of interest" description="Disordered" evidence="1">
    <location>
        <begin position="1"/>
        <end position="29"/>
    </location>
</feature>
<evidence type="ECO:0000313" key="2">
    <source>
        <dbReference type="EMBL" id="OWM76328.1"/>
    </source>
</evidence>
<accession>A0A218WUY2</accession>
<evidence type="ECO:0000313" key="3">
    <source>
        <dbReference type="Proteomes" id="UP000197138"/>
    </source>
</evidence>
<organism evidence="2 3">
    <name type="scientific">Punica granatum</name>
    <name type="common">Pomegranate</name>
    <dbReference type="NCBI Taxonomy" id="22663"/>
    <lineage>
        <taxon>Eukaryota</taxon>
        <taxon>Viridiplantae</taxon>
        <taxon>Streptophyta</taxon>
        <taxon>Embryophyta</taxon>
        <taxon>Tracheophyta</taxon>
        <taxon>Spermatophyta</taxon>
        <taxon>Magnoliopsida</taxon>
        <taxon>eudicotyledons</taxon>
        <taxon>Gunneridae</taxon>
        <taxon>Pentapetalae</taxon>
        <taxon>rosids</taxon>
        <taxon>malvids</taxon>
        <taxon>Myrtales</taxon>
        <taxon>Lythraceae</taxon>
        <taxon>Punica</taxon>
    </lineage>
</organism>